<evidence type="ECO:0000313" key="5">
    <source>
        <dbReference type="EMBL" id="AIG97505.1"/>
    </source>
</evidence>
<dbReference type="InterPro" id="IPR018033">
    <property type="entry name" value="Deacylase_DtdA_archaea"/>
</dbReference>
<dbReference type="RefSeq" id="WP_010878129.1">
    <property type="nucleotide sequence ID" value="NZ_CP006577.1"/>
</dbReference>
<protein>
    <recommendedName>
        <fullName evidence="4">D-aminoacyl-tRNA deacylase</fullName>
        <ecNumber evidence="4">3.1.1.96</ecNumber>
    </recommendedName>
</protein>
<organism evidence="5 6">
    <name type="scientific">Archaeoglobus fulgidus DSM 8774</name>
    <dbReference type="NCBI Taxonomy" id="1344584"/>
    <lineage>
        <taxon>Archaea</taxon>
        <taxon>Methanobacteriati</taxon>
        <taxon>Methanobacteriota</taxon>
        <taxon>Archaeoglobi</taxon>
        <taxon>Archaeoglobales</taxon>
        <taxon>Archaeoglobaceae</taxon>
        <taxon>Archaeoglobus</taxon>
    </lineage>
</organism>
<keyword evidence="2 4" id="KW-0378">Hydrolase</keyword>
<comment type="catalytic activity">
    <reaction evidence="4">
        <text>a D-aminoacyl-tRNA + H2O = a tRNA + a D-alpha-amino acid + H(+)</text>
        <dbReference type="Rhea" id="RHEA:13953"/>
        <dbReference type="Rhea" id="RHEA-COMP:10123"/>
        <dbReference type="Rhea" id="RHEA-COMP:10124"/>
        <dbReference type="ChEBI" id="CHEBI:15377"/>
        <dbReference type="ChEBI" id="CHEBI:15378"/>
        <dbReference type="ChEBI" id="CHEBI:59871"/>
        <dbReference type="ChEBI" id="CHEBI:78442"/>
        <dbReference type="ChEBI" id="CHEBI:79333"/>
        <dbReference type="EC" id="3.1.1.96"/>
    </reaction>
</comment>
<dbReference type="EMBL" id="CP006577">
    <property type="protein sequence ID" value="AIG97505.1"/>
    <property type="molecule type" value="Genomic_DNA"/>
</dbReference>
<dbReference type="EC" id="3.1.1.96" evidence="4"/>
<dbReference type="Gene3D" id="3.40.50.10700">
    <property type="entry name" value="AF0625-like"/>
    <property type="match status" value="1"/>
</dbReference>
<comment type="catalytic activity">
    <reaction evidence="4">
        <text>glycyl-tRNA(Ala) + H2O = tRNA(Ala) + glycine + H(+)</text>
        <dbReference type="Rhea" id="RHEA:53744"/>
        <dbReference type="Rhea" id="RHEA-COMP:9657"/>
        <dbReference type="Rhea" id="RHEA-COMP:13640"/>
        <dbReference type="ChEBI" id="CHEBI:15377"/>
        <dbReference type="ChEBI" id="CHEBI:15378"/>
        <dbReference type="ChEBI" id="CHEBI:57305"/>
        <dbReference type="ChEBI" id="CHEBI:78442"/>
        <dbReference type="ChEBI" id="CHEBI:78522"/>
        <dbReference type="EC" id="3.1.1.96"/>
    </reaction>
</comment>
<dbReference type="AlphaFoldDB" id="A0A075WAU2"/>
<evidence type="ECO:0000256" key="4">
    <source>
        <dbReference type="HAMAP-Rule" id="MF_00562"/>
    </source>
</evidence>
<keyword evidence="3 4" id="KW-0862">Zinc</keyword>
<comment type="similarity">
    <text evidence="4">Belongs to the DtdA deacylase family.</text>
</comment>
<dbReference type="GO" id="GO:0019478">
    <property type="term" value="P:D-amino acid catabolic process"/>
    <property type="evidence" value="ECO:0007669"/>
    <property type="project" value="UniProtKB-UniRule"/>
</dbReference>
<dbReference type="SUPFAM" id="SSF142535">
    <property type="entry name" value="AF0625-like"/>
    <property type="match status" value="1"/>
</dbReference>
<accession>A0A075WAU2</accession>
<dbReference type="GeneID" id="24794228"/>
<dbReference type="GO" id="GO:0008270">
    <property type="term" value="F:zinc ion binding"/>
    <property type="evidence" value="ECO:0007669"/>
    <property type="project" value="UniProtKB-UniRule"/>
</dbReference>
<dbReference type="Proteomes" id="UP000028501">
    <property type="component" value="Chromosome"/>
</dbReference>
<dbReference type="PANTHER" id="PTHR34667:SF1">
    <property type="entry name" value="D-AMINOACYL-TRNA DEACYLASE"/>
    <property type="match status" value="1"/>
</dbReference>
<comment type="subunit">
    <text evidence="4">Monomer.</text>
</comment>
<dbReference type="PIRSF" id="PIRSF016210">
    <property type="entry name" value="UCP016210"/>
    <property type="match status" value="1"/>
</dbReference>
<dbReference type="Gene3D" id="3.40.630.50">
    <property type="entry name" value="AF0625-like"/>
    <property type="match status" value="1"/>
</dbReference>
<dbReference type="SMR" id="A0A075WAU2"/>
<dbReference type="Pfam" id="PF04414">
    <property type="entry name" value="tRNA_deacylase"/>
    <property type="match status" value="1"/>
</dbReference>
<gene>
    <name evidence="4" type="primary">dtdA</name>
    <name evidence="5" type="ORF">AFULGI_00007050</name>
</gene>
<reference evidence="5 6" key="1">
    <citation type="submission" date="2013-07" db="EMBL/GenBank/DDBJ databases">
        <title>Genome of Archaeoglobus fulgidus.</title>
        <authorList>
            <person name="Fiebig A."/>
            <person name="Birkeland N.-K."/>
        </authorList>
    </citation>
    <scope>NUCLEOTIDE SEQUENCE [LARGE SCALE GENOMIC DNA]</scope>
    <source>
        <strain evidence="5 6">DSM 8774</strain>
    </source>
</reference>
<evidence type="ECO:0000256" key="3">
    <source>
        <dbReference type="ARBA" id="ARBA00022833"/>
    </source>
</evidence>
<evidence type="ECO:0000313" key="6">
    <source>
        <dbReference type="Proteomes" id="UP000028501"/>
    </source>
</evidence>
<dbReference type="GO" id="GO:0051499">
    <property type="term" value="F:D-aminoacyl-tRNA deacylase activity"/>
    <property type="evidence" value="ECO:0007669"/>
    <property type="project" value="UniProtKB-UniRule"/>
</dbReference>
<keyword evidence="1 4" id="KW-0479">Metal-binding</keyword>
<dbReference type="KEGG" id="afg:AFULGI_00007050"/>
<comment type="cofactor">
    <cofactor evidence="4">
        <name>Zn(2+)</name>
        <dbReference type="ChEBI" id="CHEBI:29105"/>
    </cofactor>
    <text evidence="4">Binds 2 Zn(2+) ions per subunit.</text>
</comment>
<dbReference type="NCBIfam" id="NF003072">
    <property type="entry name" value="PRK03995.1-4"/>
    <property type="match status" value="1"/>
</dbReference>
<name>A0A075WAU2_ARCFL</name>
<evidence type="ECO:0000256" key="1">
    <source>
        <dbReference type="ARBA" id="ARBA00022723"/>
    </source>
</evidence>
<dbReference type="HOGENOM" id="CLU_056464_1_0_2"/>
<dbReference type="PANTHER" id="PTHR34667">
    <property type="entry name" value="D-AMINOACYL-TRNA DEACYLASE"/>
    <property type="match status" value="1"/>
</dbReference>
<comment type="function">
    <text evidence="4">D-aminoacyl-tRNA deacylase with broad substrate specificity. By recycling D-aminoacyl-tRNA to D-amino acids and free tRNA molecules, this enzyme counteracts the toxicity associated with the formation of D-aminoacyl-tRNA entities in vivo.</text>
</comment>
<proteinExistence type="inferred from homology"/>
<evidence type="ECO:0000256" key="2">
    <source>
        <dbReference type="ARBA" id="ARBA00022801"/>
    </source>
</evidence>
<dbReference type="HAMAP" id="MF_00562">
    <property type="entry name" value="Deacylase_DtdA"/>
    <property type="match status" value="1"/>
</dbReference>
<sequence length="278" mass="31458">MKLVVCSESDTAGQNIKDNLLTFADFEEKDVGEFKLYLSDEFYIAETKERLIYADHIDEKLAKYIDFEEILFASRHSSKDGRKIFTVHVSGNVGTADFGGKPYSLAKPSPQTMKNYVLALRERLDRKPEFEFTMEVTHHGPSEISKPSAFYEIGSTEEEWKDREAAEVVAEAMLDAIRAEKMDWNVAVGVGGTHYAPRQTEIMLTTTFTFGHNFAKYTFEHLTAEFLVKAVKLSEAEYIIIDEKSVNSAVKKIVNEAAEVAGVEVLKSKKVKKDFRLV</sequence>
<dbReference type="GO" id="GO:0106026">
    <property type="term" value="F:Gly-tRNA(Ala) deacylase activity"/>
    <property type="evidence" value="ECO:0007669"/>
    <property type="project" value="RHEA"/>
</dbReference>
<dbReference type="InterPro" id="IPR007508">
    <property type="entry name" value="DtdA"/>
</dbReference>